<dbReference type="NCBIfam" id="TIGR04057">
    <property type="entry name" value="SusC_RagA_signa"/>
    <property type="match status" value="1"/>
</dbReference>
<dbReference type="NCBIfam" id="TIGR04056">
    <property type="entry name" value="OMP_RagA_SusC"/>
    <property type="match status" value="1"/>
</dbReference>
<keyword evidence="3 7" id="KW-1134">Transmembrane beta strand</keyword>
<evidence type="ECO:0000259" key="9">
    <source>
        <dbReference type="SMART" id="SM00965"/>
    </source>
</evidence>
<dbReference type="Pfam" id="PF13715">
    <property type="entry name" value="CarbopepD_reg_2"/>
    <property type="match status" value="1"/>
</dbReference>
<evidence type="ECO:0000256" key="1">
    <source>
        <dbReference type="ARBA" id="ARBA00004571"/>
    </source>
</evidence>
<evidence type="ECO:0000256" key="2">
    <source>
        <dbReference type="ARBA" id="ARBA00022448"/>
    </source>
</evidence>
<feature type="chain" id="PRO_5011489303" evidence="8">
    <location>
        <begin position="22"/>
        <end position="1094"/>
    </location>
</feature>
<proteinExistence type="inferred from homology"/>
<evidence type="ECO:0000313" key="10">
    <source>
        <dbReference type="EMBL" id="SDE85445.1"/>
    </source>
</evidence>
<keyword evidence="11" id="KW-1185">Reference proteome</keyword>
<dbReference type="GO" id="GO:0009279">
    <property type="term" value="C:cell outer membrane"/>
    <property type="evidence" value="ECO:0007669"/>
    <property type="project" value="UniProtKB-SubCell"/>
</dbReference>
<keyword evidence="6 7" id="KW-0998">Cell outer membrane</keyword>
<reference evidence="10 11" key="1">
    <citation type="submission" date="2016-10" db="EMBL/GenBank/DDBJ databases">
        <authorList>
            <person name="de Groot N.N."/>
        </authorList>
    </citation>
    <scope>NUCLEOTIDE SEQUENCE [LARGE SCALE GENOMIC DNA]</scope>
    <source>
        <strain evidence="10 11">47C3B</strain>
    </source>
</reference>
<dbReference type="InterPro" id="IPR008969">
    <property type="entry name" value="CarboxyPept-like_regulatory"/>
</dbReference>
<protein>
    <submittedName>
        <fullName evidence="10">TonB-linked outer membrane protein, SusC/RagA family</fullName>
    </submittedName>
</protein>
<dbReference type="InterPro" id="IPR039426">
    <property type="entry name" value="TonB-dep_rcpt-like"/>
</dbReference>
<feature type="signal peptide" evidence="8">
    <location>
        <begin position="1"/>
        <end position="21"/>
    </location>
</feature>
<dbReference type="Gene3D" id="2.40.170.20">
    <property type="entry name" value="TonB-dependent receptor, beta-barrel domain"/>
    <property type="match status" value="1"/>
</dbReference>
<evidence type="ECO:0000313" key="11">
    <source>
        <dbReference type="Proteomes" id="UP000199072"/>
    </source>
</evidence>
<dbReference type="AlphaFoldDB" id="A0A1G7GBI1"/>
<dbReference type="InterPro" id="IPR011662">
    <property type="entry name" value="Secretin/TonB_short_N"/>
</dbReference>
<evidence type="ECO:0000256" key="7">
    <source>
        <dbReference type="PROSITE-ProRule" id="PRU01360"/>
    </source>
</evidence>
<dbReference type="Pfam" id="PF07715">
    <property type="entry name" value="Plug"/>
    <property type="match status" value="1"/>
</dbReference>
<accession>A0A1G7GBI1</accession>
<dbReference type="SMART" id="SM00965">
    <property type="entry name" value="STN"/>
    <property type="match status" value="1"/>
</dbReference>
<dbReference type="Gene3D" id="2.60.40.1120">
    <property type="entry name" value="Carboxypeptidase-like, regulatory domain"/>
    <property type="match status" value="1"/>
</dbReference>
<sequence length="1094" mass="120051">MRLTTIILLITLLQVSAATKAQNLTLKTTDASLKSIFTEVKKQTGYMIVAPSALIKKAKPVTVDINNLPLKDALNRILEKQNMEFEIEDNSIVVRAKAPSFSDKVAAAPALIDVHGKVVDEKGHPLPGVTVRVKDGSLATVTDTKGEFYLMKVDEKAVLQLSFIGFLTREVNVNTDLSEIKLEVSNSKLDEVQVIAYGTTSQRYSTSNIGTVRAAEIAKQPVSNPLLALQGRVPGLFIEQTSGVTAGSPSVTIQGRNSIAKGNTPFYVIDGVPYSPTFTGYGLLSNSISGDPGSLNFLNPGDIESISILKDADATAIYGSRAANGAILITTKKGKAGKTKVDVNLQNGWGKITHKVDFLNTQQYLEMRKEAYKNAGVAVPTSASTPISSNYDLTLWDPIRYTDWQKVLVGGTAKFTDVQASVSGGSTNTQFVAGYGYNRQTTVYPTSLADEKGSLHLNLNHNSADNKFRYSLTASYLEDKNQLNGSDLMNSAVTLAPNAPELYATDGSLNWEPFPTNPNRYSFNNPLIFTKQRYTGNTTNLVANNTIGYEFLPGLQLKASLGYNKIQGNETFITPITVFRPDAAIKSRQASYLTKATSSWIAEPQLTYVKNTKFGVFDLLLGGTFQQSKTDVLSQTGTGYSNDAQLENILAAPNLQIDNVYKSLYRYDAIFGRINYRLQDKYIVNLTARRDGSSRFGDENKFHTFYAVGGAWLFGDEQLISKALPWLSTGKLRASYGTTGNDQIDDYSYLSLLDSYPLQVPYQGGVGLYATNIYNPYLQWEETRKLNIGIQLGFLKDRIDLDINYFRNRSSNQLLGFPLPATTGFGNLSANLPATVQNIGIEVMLNVYPIKSKNFNWHASVNFTRARNKLLSFPGLETSTYASDYLIGLPINAPITKVYKFAGVNPTTGLYQFVNSKGELTSDPDETTDRTELVDINPKWYGGISNSFEYKGLQLDFLVQVVKQMAQNYRFGNLAGLNINQPVSVLDRWQKPGDVTDIQKFSSSTSLTRAPYNAARNSDASYSGASYLRLKNVSLSFALPQDLLKTAHISNLRVYAQGQNLLTVTQFIGSDPETKGLGALPPLKVFTLGIQIGL</sequence>
<name>A0A1G7GBI1_9SPHI</name>
<dbReference type="SUPFAM" id="SSF49464">
    <property type="entry name" value="Carboxypeptidase regulatory domain-like"/>
    <property type="match status" value="1"/>
</dbReference>
<dbReference type="PROSITE" id="PS52016">
    <property type="entry name" value="TONB_DEPENDENT_REC_3"/>
    <property type="match status" value="1"/>
</dbReference>
<dbReference type="InterPro" id="IPR023996">
    <property type="entry name" value="TonB-dep_OMP_SusC/RagA"/>
</dbReference>
<keyword evidence="8" id="KW-0732">Signal</keyword>
<keyword evidence="5 7" id="KW-0472">Membrane</keyword>
<evidence type="ECO:0000256" key="4">
    <source>
        <dbReference type="ARBA" id="ARBA00022692"/>
    </source>
</evidence>
<dbReference type="Proteomes" id="UP000199072">
    <property type="component" value="Unassembled WGS sequence"/>
</dbReference>
<evidence type="ECO:0000256" key="5">
    <source>
        <dbReference type="ARBA" id="ARBA00023136"/>
    </source>
</evidence>
<dbReference type="InterPro" id="IPR023997">
    <property type="entry name" value="TonB-dep_OMP_SusC/RagA_CS"/>
</dbReference>
<evidence type="ECO:0000256" key="8">
    <source>
        <dbReference type="SAM" id="SignalP"/>
    </source>
</evidence>
<dbReference type="Pfam" id="PF07660">
    <property type="entry name" value="STN"/>
    <property type="match status" value="1"/>
</dbReference>
<dbReference type="EMBL" id="FNAI01000010">
    <property type="protein sequence ID" value="SDE85445.1"/>
    <property type="molecule type" value="Genomic_DNA"/>
</dbReference>
<organism evidence="10 11">
    <name type="scientific">Mucilaginibacter pineti</name>
    <dbReference type="NCBI Taxonomy" id="1391627"/>
    <lineage>
        <taxon>Bacteria</taxon>
        <taxon>Pseudomonadati</taxon>
        <taxon>Bacteroidota</taxon>
        <taxon>Sphingobacteriia</taxon>
        <taxon>Sphingobacteriales</taxon>
        <taxon>Sphingobacteriaceae</taxon>
        <taxon>Mucilaginibacter</taxon>
    </lineage>
</organism>
<comment type="subcellular location">
    <subcellularLocation>
        <location evidence="1 7">Cell outer membrane</location>
        <topology evidence="1 7">Multi-pass membrane protein</topology>
    </subcellularLocation>
</comment>
<comment type="similarity">
    <text evidence="7">Belongs to the TonB-dependent receptor family.</text>
</comment>
<dbReference type="SUPFAM" id="SSF56935">
    <property type="entry name" value="Porins"/>
    <property type="match status" value="1"/>
</dbReference>
<gene>
    <name evidence="10" type="ORF">SAMN05216464_11063</name>
</gene>
<evidence type="ECO:0000256" key="6">
    <source>
        <dbReference type="ARBA" id="ARBA00023237"/>
    </source>
</evidence>
<evidence type="ECO:0000256" key="3">
    <source>
        <dbReference type="ARBA" id="ARBA00022452"/>
    </source>
</evidence>
<feature type="domain" description="Secretin/TonB short N-terminal" evidence="9">
    <location>
        <begin position="46"/>
        <end position="97"/>
    </location>
</feature>
<dbReference type="InterPro" id="IPR012910">
    <property type="entry name" value="Plug_dom"/>
</dbReference>
<keyword evidence="4 7" id="KW-0812">Transmembrane</keyword>
<dbReference type="InterPro" id="IPR036942">
    <property type="entry name" value="Beta-barrel_TonB_sf"/>
</dbReference>
<dbReference type="STRING" id="1391627.SAMN05216464_11063"/>
<dbReference type="InterPro" id="IPR037066">
    <property type="entry name" value="Plug_dom_sf"/>
</dbReference>
<keyword evidence="2 7" id="KW-0813">Transport</keyword>
<dbReference type="Gene3D" id="2.170.130.10">
    <property type="entry name" value="TonB-dependent receptor, plug domain"/>
    <property type="match status" value="1"/>
</dbReference>